<proteinExistence type="inferred from homology"/>
<evidence type="ECO:0000313" key="7">
    <source>
        <dbReference type="Proteomes" id="UP001151234"/>
    </source>
</evidence>
<dbReference type="PANTHER" id="PTHR47053:SF1">
    <property type="entry name" value="MUREIN DD-ENDOPEPTIDASE MEPH-RELATED"/>
    <property type="match status" value="1"/>
</dbReference>
<dbReference type="RefSeq" id="WP_267992555.1">
    <property type="nucleotide sequence ID" value="NZ_JAPJZI010000001.1"/>
</dbReference>
<feature type="domain" description="NlpC/P60" evidence="5">
    <location>
        <begin position="161"/>
        <end position="286"/>
    </location>
</feature>
<dbReference type="InterPro" id="IPR041382">
    <property type="entry name" value="SH3_16"/>
</dbReference>
<evidence type="ECO:0000256" key="4">
    <source>
        <dbReference type="ARBA" id="ARBA00022807"/>
    </source>
</evidence>
<keyword evidence="4" id="KW-0788">Thiol protease</keyword>
<dbReference type="InterPro" id="IPR051202">
    <property type="entry name" value="Peptidase_C40"/>
</dbReference>
<keyword evidence="7" id="KW-1185">Reference proteome</keyword>
<dbReference type="InterPro" id="IPR038765">
    <property type="entry name" value="Papain-like_cys_pep_sf"/>
</dbReference>
<dbReference type="PROSITE" id="PS51935">
    <property type="entry name" value="NLPC_P60"/>
    <property type="match status" value="1"/>
</dbReference>
<dbReference type="InterPro" id="IPR000064">
    <property type="entry name" value="NLP_P60_dom"/>
</dbReference>
<comment type="caution">
    <text evidence="6">The sequence shown here is derived from an EMBL/GenBank/DDBJ whole genome shotgun (WGS) entry which is preliminary data.</text>
</comment>
<comment type="similarity">
    <text evidence="1">Belongs to the peptidase C40 family.</text>
</comment>
<sequence length="286" mass="31388">MSDLDPRLNLFRPDLADIRLKDTLLADRYVAGKRHWVTTPVLDLKLEPDDASGIGTQALLGEDLDLFEERNGWCWVQLKEDGYVGYVRADGIAKIGLEATHRVSVPRTFVYSEADLRSPVVNACSMGSRLALTGETTTRGARYLDLAGGGAVVARHVELLAHHVSDYVDVAGQFVQTPYLWGGRSGFGIDCSGLVQLSMAACGRDVLRDTDMQERSIGQPVACKDDYSDLLRGDLVFWKGHVAIVESSNDVLHASGHAMQVVREPLSDAIERIRPLYGLPTGVRRP</sequence>
<dbReference type="PANTHER" id="PTHR47053">
    <property type="entry name" value="MUREIN DD-ENDOPEPTIDASE MEPH-RELATED"/>
    <property type="match status" value="1"/>
</dbReference>
<evidence type="ECO:0000256" key="3">
    <source>
        <dbReference type="ARBA" id="ARBA00022801"/>
    </source>
</evidence>
<dbReference type="SUPFAM" id="SSF82057">
    <property type="entry name" value="Prokaryotic SH3-related domain"/>
    <property type="match status" value="1"/>
</dbReference>
<dbReference type="Pfam" id="PF18348">
    <property type="entry name" value="SH3_16"/>
    <property type="match status" value="1"/>
</dbReference>
<evidence type="ECO:0000256" key="2">
    <source>
        <dbReference type="ARBA" id="ARBA00022670"/>
    </source>
</evidence>
<dbReference type="Gene3D" id="2.30.30.40">
    <property type="entry name" value="SH3 Domains"/>
    <property type="match status" value="1"/>
</dbReference>
<gene>
    <name evidence="6" type="ORF">OQ273_19470</name>
</gene>
<organism evidence="6 7">
    <name type="scientific">Hoeflea prorocentri</name>
    <dbReference type="NCBI Taxonomy" id="1922333"/>
    <lineage>
        <taxon>Bacteria</taxon>
        <taxon>Pseudomonadati</taxon>
        <taxon>Pseudomonadota</taxon>
        <taxon>Alphaproteobacteria</taxon>
        <taxon>Hyphomicrobiales</taxon>
        <taxon>Rhizobiaceae</taxon>
        <taxon>Hoeflea</taxon>
    </lineage>
</organism>
<accession>A0A9X3ZIJ0</accession>
<keyword evidence="2" id="KW-0645">Protease</keyword>
<keyword evidence="3" id="KW-0378">Hydrolase</keyword>
<protein>
    <submittedName>
        <fullName evidence="6">NlpC/P60 family protein</fullName>
    </submittedName>
</protein>
<evidence type="ECO:0000259" key="5">
    <source>
        <dbReference type="PROSITE" id="PS51935"/>
    </source>
</evidence>
<evidence type="ECO:0000256" key="1">
    <source>
        <dbReference type="ARBA" id="ARBA00007074"/>
    </source>
</evidence>
<dbReference type="GO" id="GO:0006508">
    <property type="term" value="P:proteolysis"/>
    <property type="evidence" value="ECO:0007669"/>
    <property type="project" value="UniProtKB-KW"/>
</dbReference>
<reference evidence="6" key="1">
    <citation type="submission" date="2022-11" db="EMBL/GenBank/DDBJ databases">
        <title>Draft genome sequence of Hoeflea poritis E7-10 and Hoeflea prorocentri PM5-8, separated from scleractinian coral Porites lutea and marine dinoflagellate.</title>
        <authorList>
            <person name="Zhang G."/>
            <person name="Wei Q."/>
            <person name="Cai L."/>
        </authorList>
    </citation>
    <scope>NUCLEOTIDE SEQUENCE</scope>
    <source>
        <strain evidence="6">PM5-8</strain>
    </source>
</reference>
<dbReference type="AlphaFoldDB" id="A0A9X3ZIJ0"/>
<name>A0A9X3ZIJ0_9HYPH</name>
<dbReference type="EMBL" id="JAPJZI010000001">
    <property type="protein sequence ID" value="MDA5400762.1"/>
    <property type="molecule type" value="Genomic_DNA"/>
</dbReference>
<dbReference type="Proteomes" id="UP001151234">
    <property type="component" value="Unassembled WGS sequence"/>
</dbReference>
<dbReference type="SUPFAM" id="SSF54001">
    <property type="entry name" value="Cysteine proteinases"/>
    <property type="match status" value="1"/>
</dbReference>
<dbReference type="Pfam" id="PF00877">
    <property type="entry name" value="NLPC_P60"/>
    <property type="match status" value="1"/>
</dbReference>
<dbReference type="GO" id="GO:0008234">
    <property type="term" value="F:cysteine-type peptidase activity"/>
    <property type="evidence" value="ECO:0007669"/>
    <property type="project" value="UniProtKB-KW"/>
</dbReference>
<evidence type="ECO:0000313" key="6">
    <source>
        <dbReference type="EMBL" id="MDA5400762.1"/>
    </source>
</evidence>
<dbReference type="Gene3D" id="3.90.1720.10">
    <property type="entry name" value="endopeptidase domain like (from Nostoc punctiforme)"/>
    <property type="match status" value="1"/>
</dbReference>